<evidence type="ECO:0000313" key="2">
    <source>
        <dbReference type="Proteomes" id="UP000002640"/>
    </source>
</evidence>
<sequence>METSTEVINDAIRSLDWNGVQDSLLRDEDVDPDPIEVCTASVDDWNRYVRSPNQAMKPKYMEWRDGRIWIVECAGAIDSLTAGKFIVAMCLATGTGDEHLEPYTDCHDEEPPAGAVLAEPDCSFGPSVCVGAVLPDGIGNWLDFQTVNVEVGVCQGWPGLDRKSAIWREHVGVQFVVSIRLSPKLRIRQFQFEERVNGEFPVDDALNRAPVLPIDQQHAMLRFDAHRLLGLPAGANLPSGFNNPVEINLFQLVEQVRQRANA</sequence>
<dbReference type="Proteomes" id="UP000002640">
    <property type="component" value="Unassembled WGS sequence"/>
</dbReference>
<dbReference type="KEGG" id="psoj:PHYSODRAFT_338853"/>
<dbReference type="RefSeq" id="XP_009535031.1">
    <property type="nucleotide sequence ID" value="XM_009536736.1"/>
</dbReference>
<reference evidence="1 2" key="1">
    <citation type="journal article" date="2006" name="Science">
        <title>Phytophthora genome sequences uncover evolutionary origins and mechanisms of pathogenesis.</title>
        <authorList>
            <person name="Tyler B.M."/>
            <person name="Tripathy S."/>
            <person name="Zhang X."/>
            <person name="Dehal P."/>
            <person name="Jiang R.H."/>
            <person name="Aerts A."/>
            <person name="Arredondo F.D."/>
            <person name="Baxter L."/>
            <person name="Bensasson D."/>
            <person name="Beynon J.L."/>
            <person name="Chapman J."/>
            <person name="Damasceno C.M."/>
            <person name="Dorrance A.E."/>
            <person name="Dou D."/>
            <person name="Dickerman A.W."/>
            <person name="Dubchak I.L."/>
            <person name="Garbelotto M."/>
            <person name="Gijzen M."/>
            <person name="Gordon S.G."/>
            <person name="Govers F."/>
            <person name="Grunwald N.J."/>
            <person name="Huang W."/>
            <person name="Ivors K.L."/>
            <person name="Jones R.W."/>
            <person name="Kamoun S."/>
            <person name="Krampis K."/>
            <person name="Lamour K.H."/>
            <person name="Lee M.K."/>
            <person name="McDonald W.H."/>
            <person name="Medina M."/>
            <person name="Meijer H.J."/>
            <person name="Nordberg E.K."/>
            <person name="Maclean D.J."/>
            <person name="Ospina-Giraldo M.D."/>
            <person name="Morris P.F."/>
            <person name="Phuntumart V."/>
            <person name="Putnam N.H."/>
            <person name="Rash S."/>
            <person name="Rose J.K."/>
            <person name="Sakihama Y."/>
            <person name="Salamov A.A."/>
            <person name="Savidor A."/>
            <person name="Scheuring C.F."/>
            <person name="Smith B.M."/>
            <person name="Sobral B.W."/>
            <person name="Terry A."/>
            <person name="Torto-Alalibo T.A."/>
            <person name="Win J."/>
            <person name="Xu Z."/>
            <person name="Zhang H."/>
            <person name="Grigoriev I.V."/>
            <person name="Rokhsar D.S."/>
            <person name="Boore J.L."/>
        </authorList>
    </citation>
    <scope>NUCLEOTIDE SEQUENCE [LARGE SCALE GENOMIC DNA]</scope>
    <source>
        <strain evidence="1 2">P6497</strain>
    </source>
</reference>
<keyword evidence="2" id="KW-1185">Reference proteome</keyword>
<dbReference type="InParanoid" id="G5A3F4"/>
<proteinExistence type="predicted"/>
<dbReference type="GeneID" id="20647652"/>
<evidence type="ECO:0000313" key="1">
    <source>
        <dbReference type="EMBL" id="EGZ10170.1"/>
    </source>
</evidence>
<gene>
    <name evidence="1" type="ORF">PHYSODRAFT_338853</name>
</gene>
<dbReference type="AlphaFoldDB" id="G5A3F4"/>
<organism evidence="1 2">
    <name type="scientific">Phytophthora sojae (strain P6497)</name>
    <name type="common">Soybean stem and root rot agent</name>
    <name type="synonym">Phytophthora megasperma f. sp. glycines</name>
    <dbReference type="NCBI Taxonomy" id="1094619"/>
    <lineage>
        <taxon>Eukaryota</taxon>
        <taxon>Sar</taxon>
        <taxon>Stramenopiles</taxon>
        <taxon>Oomycota</taxon>
        <taxon>Peronosporomycetes</taxon>
        <taxon>Peronosporales</taxon>
        <taxon>Peronosporaceae</taxon>
        <taxon>Phytophthora</taxon>
    </lineage>
</organism>
<dbReference type="EMBL" id="JH159159">
    <property type="protein sequence ID" value="EGZ10170.1"/>
    <property type="molecule type" value="Genomic_DNA"/>
</dbReference>
<dbReference type="OMA" id="WIVECAG"/>
<name>G5A3F4_PHYSP</name>
<protein>
    <submittedName>
        <fullName evidence="1">Uncharacterized protein</fullName>
    </submittedName>
</protein>
<accession>G5A3F4</accession>